<name>A0ABR3CSD6_9PEZI</name>
<keyword evidence="3" id="KW-0472">Membrane</keyword>
<dbReference type="InterPro" id="IPR029028">
    <property type="entry name" value="Alpha/beta_knot_MTases"/>
</dbReference>
<feature type="region of interest" description="Disordered" evidence="6">
    <location>
        <begin position="1038"/>
        <end position="1064"/>
    </location>
</feature>
<proteinExistence type="predicted"/>
<evidence type="ECO:0000256" key="1">
    <source>
        <dbReference type="ARBA" id="ARBA00022603"/>
    </source>
</evidence>
<dbReference type="InterPro" id="IPR044748">
    <property type="entry name" value="Trm3/TARBP1_C"/>
</dbReference>
<feature type="domain" description="tRNA/rRNA methyltransferase SpoU type" evidence="7">
    <location>
        <begin position="1106"/>
        <end position="1240"/>
    </location>
</feature>
<evidence type="ECO:0000256" key="3">
    <source>
        <dbReference type="ARBA" id="ARBA00023136"/>
    </source>
</evidence>
<evidence type="ECO:0000256" key="2">
    <source>
        <dbReference type="ARBA" id="ARBA00022679"/>
    </source>
</evidence>
<sequence>MASSSAEGLARLFLARLPAGEQPAAVDTVIADLDERTAMRQIDVPSAILSAELSAELLKKCPETSEKNASAARLGRVLMEIINNTAHDAIPSDLVQLGIRHPFLASRVFAEATSFLAHSSARLRNEGALAAPASAVSWASPLLPSAAPTSDEQADRAVLYLTFLKLFFWSNAACVISVELLQALLVILGARSERLAYASRDCLAAAFHSLHIGKAVLGEPHEAVSDVFGPLSIPIGELIWSRTVDLLSTPSDLGYWPSAFHIWFRWFALEGHVGPSRSIMKQHQYWEFLQLGLREGFSEQRKFCLHILTASVRKAMAEAEDIHPYVASATQPGFETDFTRYCTLFETIILGRYLNQVEECMPDLQSLAWKSSIHPTWIITLLRASLRPGVQDGIRKLIGTRLLQGLIPMPCSASEAYQGFLASAFLPWVTQGFLFTASLRRNGQHVRCGHGQSLSSFISQLLDTCAEDESKQTFARVILSFIQERGQYFFPHALPYCLQGIIDGFAREDGARTKLAVEDIPLLVRVATRSGLPEVARDYSTAAASVLIEEATSDQPGLLDATPGFQLLKQRWDDVRNPNDAKTASTLDIGSLSLDAESKAPLKSFVQTLRESQYRCLQGDGLLIACRHLAQVVRQHSELDPEDLHTSLEAIWDEMETQEYPRSSLMLLPEIFYHPNCLRASSEKTRTLLARALPAFHTFAEGRIYVLPPLVKALRRAYFQIPEMVSFLPLEGFIVRFADRPPTAKLEFLMEAAVADKLAAIVPHRTYASYYGPRESQGYAAMFDLLNRIPVSDNAFAKRIFDQVLKPWLNQKMPIPMVSKWKATTQVQTMLLLSQNCLGAASKEEVALYLRKFTKILAMEPLPRYRFIWEWMIARIYVREPEQRQGLLEVLGNDDHSNPKHLASVMKMAVMVARLPDANEEFGHKLMTFLIALSASPKIVIRHEAQWSFPPLWDHAEACGWTRVTDNPAFSALNNHIRSLDKYSTPPPQRMLKWLDPIKDHSLELLFRGMYLDFDPAEAKLVSADDFKAVWAEDEQEGTYPPLQMPLGEHEAETSASDPAGEAQGEFSAVAGVEESVGFLQTKGMAWQEALLASPAASSTRPSTPLVLVGSLIDNAYNLGGLSRAAEIFGCASMYMRTLETLKHKDFTSVSVSSHSHLPIHALPPTELPDFLRALKVEGYKVVGVEQTDRSLVLGAPGSDLPEKCVLVMGSEREGIPGTVLAECDICVEVRQVGVTRSLNPARFSTPFLLIFHTMSSSEGGAPPALRRRQLHALLAGSLRSTDTNLLRLSKLLSYPAGVDSTLCTINYTLTFVRTGLQKHLEAKLRSLALGIAEKASDALLPGDTLIASLPPTPTIRRLTRTADATKKLEELISDFRVFVRMWGLLDLYIWGRATYLAPPADGVVRSITWAQVVVNVLYQLLENGAYLASKGILNTDGWTGEAGAKRQTWWWLWSSRFWAAHVGLELCRLGYVWQQESRQAKAEGEEKEDKLERRKKYQRWWRDVISNAAYAPLTVHWSLEEGCVSDAWVGFCGMVAGGVGLRDKWRQTAA</sequence>
<dbReference type="EMBL" id="JAJVCZ030000002">
    <property type="protein sequence ID" value="KAL0263518.1"/>
    <property type="molecule type" value="Genomic_DNA"/>
</dbReference>
<protein>
    <recommendedName>
        <fullName evidence="7">tRNA/rRNA methyltransferase SpoU type domain-containing protein</fullName>
    </recommendedName>
</protein>
<comment type="caution">
    <text evidence="8">The sequence shown here is derived from an EMBL/GenBank/DDBJ whole genome shotgun (WGS) entry which is preliminary data.</text>
</comment>
<evidence type="ECO:0000313" key="9">
    <source>
        <dbReference type="Proteomes" id="UP001430584"/>
    </source>
</evidence>
<dbReference type="PANTHER" id="PTHR12029:SF11">
    <property type="entry name" value="METHYLTRANSFERASE TARBP1-RELATED"/>
    <property type="match status" value="1"/>
</dbReference>
<dbReference type="InterPro" id="IPR001537">
    <property type="entry name" value="SpoU_MeTrfase"/>
</dbReference>
<dbReference type="InterPro" id="IPR008733">
    <property type="entry name" value="PEX11"/>
</dbReference>
<keyword evidence="2" id="KW-0808">Transferase</keyword>
<organism evidence="8 9">
    <name type="scientific">Diplodia seriata</name>
    <dbReference type="NCBI Taxonomy" id="420778"/>
    <lineage>
        <taxon>Eukaryota</taxon>
        <taxon>Fungi</taxon>
        <taxon>Dikarya</taxon>
        <taxon>Ascomycota</taxon>
        <taxon>Pezizomycotina</taxon>
        <taxon>Dothideomycetes</taxon>
        <taxon>Dothideomycetes incertae sedis</taxon>
        <taxon>Botryosphaeriales</taxon>
        <taxon>Botryosphaeriaceae</taxon>
        <taxon>Diplodia</taxon>
    </lineage>
</organism>
<evidence type="ECO:0000256" key="5">
    <source>
        <dbReference type="ARBA" id="ARBA00046271"/>
    </source>
</evidence>
<evidence type="ECO:0000256" key="6">
    <source>
        <dbReference type="SAM" id="MobiDB-lite"/>
    </source>
</evidence>
<dbReference type="InterPro" id="IPR045330">
    <property type="entry name" value="TRM3/TARBP1"/>
</dbReference>
<evidence type="ECO:0000313" key="8">
    <source>
        <dbReference type="EMBL" id="KAL0263518.1"/>
    </source>
</evidence>
<dbReference type="InterPro" id="IPR029026">
    <property type="entry name" value="tRNA_m1G_MTases_N"/>
</dbReference>
<dbReference type="GeneID" id="92006583"/>
<gene>
    <name evidence="8" type="ORF">SLS55_002498</name>
</gene>
<dbReference type="Proteomes" id="UP001430584">
    <property type="component" value="Unassembled WGS sequence"/>
</dbReference>
<reference evidence="8 9" key="1">
    <citation type="submission" date="2024-02" db="EMBL/GenBank/DDBJ databases">
        <title>De novo assembly and annotation of 12 fungi associated with fruit tree decline syndrome in Ontario, Canada.</title>
        <authorList>
            <person name="Sulman M."/>
            <person name="Ellouze W."/>
            <person name="Ilyukhin E."/>
        </authorList>
    </citation>
    <scope>NUCLEOTIDE SEQUENCE [LARGE SCALE GENOMIC DNA]</scope>
    <source>
        <strain evidence="8 9">FDS-637</strain>
    </source>
</reference>
<evidence type="ECO:0000256" key="4">
    <source>
        <dbReference type="ARBA" id="ARBA00023140"/>
    </source>
</evidence>
<dbReference type="Pfam" id="PF05648">
    <property type="entry name" value="PEX11"/>
    <property type="match status" value="1"/>
</dbReference>
<dbReference type="PANTHER" id="PTHR12029">
    <property type="entry name" value="RNA METHYLTRANSFERASE"/>
    <property type="match status" value="1"/>
</dbReference>
<accession>A0ABR3CSD6</accession>
<dbReference type="SUPFAM" id="SSF75217">
    <property type="entry name" value="alpha/beta knot"/>
    <property type="match status" value="1"/>
</dbReference>
<dbReference type="RefSeq" id="XP_066636547.1">
    <property type="nucleotide sequence ID" value="XM_066773980.1"/>
</dbReference>
<keyword evidence="4" id="KW-0576">Peroxisome</keyword>
<comment type="subcellular location">
    <subcellularLocation>
        <location evidence="5">Peroxisome membrane</location>
    </subcellularLocation>
</comment>
<dbReference type="Gene3D" id="3.40.1280.10">
    <property type="match status" value="1"/>
</dbReference>
<keyword evidence="9" id="KW-1185">Reference proteome</keyword>
<evidence type="ECO:0000259" key="7">
    <source>
        <dbReference type="Pfam" id="PF00588"/>
    </source>
</evidence>
<dbReference type="CDD" id="cd18091">
    <property type="entry name" value="SpoU-like_TRM3-like"/>
    <property type="match status" value="1"/>
</dbReference>
<dbReference type="Pfam" id="PF00588">
    <property type="entry name" value="SpoU_methylase"/>
    <property type="match status" value="1"/>
</dbReference>
<keyword evidence="1" id="KW-0489">Methyltransferase</keyword>